<dbReference type="OrthoDB" id="9451709at2759"/>
<dbReference type="FunCoup" id="A0A1S3FIM2">
    <property type="interactions" value="11"/>
</dbReference>
<evidence type="ECO:0000313" key="3">
    <source>
        <dbReference type="RefSeq" id="XP_012876361.1"/>
    </source>
</evidence>
<dbReference type="AlphaFoldDB" id="A0A1S3FIM2"/>
<dbReference type="InParanoid" id="A0A1S3FIM2"/>
<protein>
    <submittedName>
        <fullName evidence="3">Testis-expressed sequence 40 protein</fullName>
    </submittedName>
</protein>
<gene>
    <name evidence="3" type="primary">Tex40</name>
</gene>
<dbReference type="RefSeq" id="XP_012876361.1">
    <property type="nucleotide sequence ID" value="XM_013020907.1"/>
</dbReference>
<dbReference type="GO" id="GO:0036128">
    <property type="term" value="C:CatSper complex"/>
    <property type="evidence" value="ECO:0007669"/>
    <property type="project" value="InterPro"/>
</dbReference>
<proteinExistence type="predicted"/>
<reference evidence="3" key="1">
    <citation type="submission" date="2025-08" db="UniProtKB">
        <authorList>
            <consortium name="RefSeq"/>
        </authorList>
    </citation>
    <scope>IDENTIFICATION</scope>
    <source>
        <tissue evidence="3">Kidney</tissue>
    </source>
</reference>
<keyword evidence="2" id="KW-1185">Reference proteome</keyword>
<dbReference type="PANTHER" id="PTHR42155:SF1">
    <property type="entry name" value="CATION CHANNEL SPERM-ASSOCIATED AUXILIARY SUBUNIT ZETA"/>
    <property type="match status" value="1"/>
</dbReference>
<dbReference type="KEGG" id="dord:105989095"/>
<organism evidence="2 3">
    <name type="scientific">Dipodomys ordii</name>
    <name type="common">Ord's kangaroo rat</name>
    <dbReference type="NCBI Taxonomy" id="10020"/>
    <lineage>
        <taxon>Eukaryota</taxon>
        <taxon>Metazoa</taxon>
        <taxon>Chordata</taxon>
        <taxon>Craniata</taxon>
        <taxon>Vertebrata</taxon>
        <taxon>Euteleostomi</taxon>
        <taxon>Mammalia</taxon>
        <taxon>Eutheria</taxon>
        <taxon>Euarchontoglires</taxon>
        <taxon>Glires</taxon>
        <taxon>Rodentia</taxon>
        <taxon>Castorimorpha</taxon>
        <taxon>Heteromyidae</taxon>
        <taxon>Dipodomyinae</taxon>
        <taxon>Dipodomys</taxon>
    </lineage>
</organism>
<name>A0A1S3FIM2_DIPOR</name>
<feature type="compositionally biased region" description="Basic and acidic residues" evidence="1">
    <location>
        <begin position="1"/>
        <end position="18"/>
    </location>
</feature>
<dbReference type="PANTHER" id="PTHR42155">
    <property type="entry name" value="CATION CHANNEL SPERM-ASSOCIATED PROTEIN SUBUNIT ZETA"/>
    <property type="match status" value="1"/>
</dbReference>
<dbReference type="CTD" id="25858"/>
<evidence type="ECO:0000313" key="2">
    <source>
        <dbReference type="Proteomes" id="UP000081671"/>
    </source>
</evidence>
<evidence type="ECO:0000256" key="1">
    <source>
        <dbReference type="SAM" id="MobiDB-lite"/>
    </source>
</evidence>
<sequence length="194" mass="22119">MDGEKPLKGAPKPSERRGSPGKATLTSHILNLWSTATLLQPQVNLSLAEICENFDDEGRDVGKIRRQKSQSLTSRPQELEEQALLDLELHGCNSIEGLREKRPEDISTEAKKCSSESLISLSKNVPHRAYWTEQQNRLPLPLMELMENEALEILNKALKSYRSQIGKNHFLTKELQRYIEGLKKRRSKRLQCTS</sequence>
<dbReference type="GO" id="GO:0048240">
    <property type="term" value="P:sperm capacitation"/>
    <property type="evidence" value="ECO:0007669"/>
    <property type="project" value="InterPro"/>
</dbReference>
<dbReference type="Proteomes" id="UP000081671">
    <property type="component" value="Unplaced"/>
</dbReference>
<feature type="region of interest" description="Disordered" evidence="1">
    <location>
        <begin position="1"/>
        <end position="22"/>
    </location>
</feature>
<accession>A0A1S3FIM2</accession>
<dbReference type="GO" id="GO:0097228">
    <property type="term" value="C:sperm principal piece"/>
    <property type="evidence" value="ECO:0007669"/>
    <property type="project" value="TreeGrafter"/>
</dbReference>
<dbReference type="GeneID" id="105989095"/>
<dbReference type="GO" id="GO:0030317">
    <property type="term" value="P:flagellated sperm motility"/>
    <property type="evidence" value="ECO:0007669"/>
    <property type="project" value="InterPro"/>
</dbReference>
<dbReference type="InterPro" id="IPR039019">
    <property type="entry name" value="CATSPERZ"/>
</dbReference>